<dbReference type="KEGG" id="vg:23462042"/>
<dbReference type="GeneID" id="23462042"/>
<protein>
    <submittedName>
        <fullName evidence="1">Uncharacterized protein</fullName>
    </submittedName>
</protein>
<dbReference type="EMBL" id="KP136319">
    <property type="protein sequence ID" value="AJF97125.1"/>
    <property type="molecule type" value="Genomic_DNA"/>
</dbReference>
<proteinExistence type="predicted"/>
<accession>A0A0B5J5Z1</accession>
<name>A0A0B5J5Z1_9VIRU</name>
<organism evidence="1 2">
    <name type="scientific">Pandoravirus inopinatum</name>
    <dbReference type="NCBI Taxonomy" id="1605721"/>
    <lineage>
        <taxon>Viruses</taxon>
        <taxon>Pandoravirus</taxon>
    </lineage>
</organism>
<reference evidence="1 2" key="1">
    <citation type="journal article" date="2015" name="Parasitol. Res.">
        <title>Viruses in close associations with free-living amoebae.</title>
        <authorList>
            <person name="Scheid P."/>
        </authorList>
    </citation>
    <scope>NUCLEOTIDE SEQUENCE [LARGE SCALE GENOMIC DNA]</scope>
    <source>
        <strain evidence="1">KlaHel</strain>
    </source>
</reference>
<evidence type="ECO:0000313" key="1">
    <source>
        <dbReference type="EMBL" id="AJF97125.1"/>
    </source>
</evidence>
<evidence type="ECO:0000313" key="2">
    <source>
        <dbReference type="Proteomes" id="UP000202511"/>
    </source>
</evidence>
<dbReference type="Proteomes" id="UP000202511">
    <property type="component" value="Segment"/>
</dbReference>
<sequence length="159" mass="18233">MGSIHSRRKHRPRWQGYRVDMWQHGVPEESVHETMSTDEAIAWMLSKEVEAVFVFGGFGAFLLSASGHANKVAFFADFYRILGLSEEDTSDRAVYAAYNSADQEKKARMAQAYGTRMDARRWLDKVARWCAEHPGDPFDLRGNESLMGTIISRKEEWPK</sequence>
<dbReference type="RefSeq" id="YP_009119360.1">
    <property type="nucleotide sequence ID" value="NC_026440.1"/>
</dbReference>